<accession>A0ABY6DMK7</accession>
<name>A0ABY6DMK7_9NEIS</name>
<dbReference type="InterPro" id="IPR002645">
    <property type="entry name" value="STAS_dom"/>
</dbReference>
<reference evidence="2" key="1">
    <citation type="submission" date="2022-10" db="EMBL/GenBank/DDBJ databases">
        <title>Chitiniphilus purpureus sp. nov., a novel chitin-degrading bacterium isolated from crawfish pond sediment.</title>
        <authorList>
            <person name="Li K."/>
        </authorList>
    </citation>
    <scope>NUCLEOTIDE SEQUENCE</scope>
    <source>
        <strain evidence="2">CD1</strain>
    </source>
</reference>
<gene>
    <name evidence="2" type="ORF">N8I74_18315</name>
</gene>
<dbReference type="InterPro" id="IPR036513">
    <property type="entry name" value="STAS_dom_sf"/>
</dbReference>
<sequence>MNSVALSGELTLAHAARRLDELRVAGEALTLDLSGVTRADSAALALLLAWQRRALAGGTRLSVVGAPGGLLQLARLYGVTDLLPFARESL</sequence>
<keyword evidence="3" id="KW-1185">Reference proteome</keyword>
<organism evidence="2 3">
    <name type="scientific">Chitiniphilus purpureus</name>
    <dbReference type="NCBI Taxonomy" id="2981137"/>
    <lineage>
        <taxon>Bacteria</taxon>
        <taxon>Pseudomonadati</taxon>
        <taxon>Pseudomonadota</taxon>
        <taxon>Betaproteobacteria</taxon>
        <taxon>Neisseriales</taxon>
        <taxon>Chitinibacteraceae</taxon>
        <taxon>Chitiniphilus</taxon>
    </lineage>
</organism>
<dbReference type="InterPro" id="IPR052746">
    <property type="entry name" value="MlaB_ABC_Transporter"/>
</dbReference>
<dbReference type="InterPro" id="IPR058548">
    <property type="entry name" value="MlaB-like_STAS"/>
</dbReference>
<dbReference type="RefSeq" id="WP_263124646.1">
    <property type="nucleotide sequence ID" value="NZ_CP106753.1"/>
</dbReference>
<dbReference type="PROSITE" id="PS50801">
    <property type="entry name" value="STAS"/>
    <property type="match status" value="1"/>
</dbReference>
<dbReference type="EMBL" id="CP106753">
    <property type="protein sequence ID" value="UXY15242.1"/>
    <property type="molecule type" value="Genomic_DNA"/>
</dbReference>
<protein>
    <submittedName>
        <fullName evidence="2">STAS domain-containing protein</fullName>
    </submittedName>
</protein>
<evidence type="ECO:0000313" key="3">
    <source>
        <dbReference type="Proteomes" id="UP001061302"/>
    </source>
</evidence>
<dbReference type="Proteomes" id="UP001061302">
    <property type="component" value="Chromosome"/>
</dbReference>
<proteinExistence type="predicted"/>
<dbReference type="PANTHER" id="PTHR35849">
    <property type="entry name" value="BLR2341 PROTEIN"/>
    <property type="match status" value="1"/>
</dbReference>
<dbReference type="Gene3D" id="3.30.750.24">
    <property type="entry name" value="STAS domain"/>
    <property type="match status" value="1"/>
</dbReference>
<dbReference type="SUPFAM" id="SSF52091">
    <property type="entry name" value="SpoIIaa-like"/>
    <property type="match status" value="1"/>
</dbReference>
<feature type="domain" description="STAS" evidence="1">
    <location>
        <begin position="1"/>
        <end position="90"/>
    </location>
</feature>
<evidence type="ECO:0000313" key="2">
    <source>
        <dbReference type="EMBL" id="UXY15242.1"/>
    </source>
</evidence>
<dbReference type="PANTHER" id="PTHR35849:SF2">
    <property type="entry name" value="BLR2341 PROTEIN"/>
    <property type="match status" value="1"/>
</dbReference>
<dbReference type="Pfam" id="PF13466">
    <property type="entry name" value="STAS_2"/>
    <property type="match status" value="1"/>
</dbReference>
<evidence type="ECO:0000259" key="1">
    <source>
        <dbReference type="PROSITE" id="PS50801"/>
    </source>
</evidence>